<dbReference type="AlphaFoldDB" id="A0AAD7SYD7"/>
<organism evidence="2 3">
    <name type="scientific">Aldrovandia affinis</name>
    <dbReference type="NCBI Taxonomy" id="143900"/>
    <lineage>
        <taxon>Eukaryota</taxon>
        <taxon>Metazoa</taxon>
        <taxon>Chordata</taxon>
        <taxon>Craniata</taxon>
        <taxon>Vertebrata</taxon>
        <taxon>Euteleostomi</taxon>
        <taxon>Actinopterygii</taxon>
        <taxon>Neopterygii</taxon>
        <taxon>Teleostei</taxon>
        <taxon>Notacanthiformes</taxon>
        <taxon>Halosauridae</taxon>
        <taxon>Aldrovandia</taxon>
    </lineage>
</organism>
<protein>
    <submittedName>
        <fullName evidence="2">Uncharacterized protein</fullName>
    </submittedName>
</protein>
<evidence type="ECO:0000313" key="3">
    <source>
        <dbReference type="Proteomes" id="UP001221898"/>
    </source>
</evidence>
<name>A0AAD7SYD7_9TELE</name>
<proteinExistence type="predicted"/>
<dbReference type="EMBL" id="JAINUG010000024">
    <property type="protein sequence ID" value="KAJ8411020.1"/>
    <property type="molecule type" value="Genomic_DNA"/>
</dbReference>
<feature type="region of interest" description="Disordered" evidence="1">
    <location>
        <begin position="34"/>
        <end position="83"/>
    </location>
</feature>
<accession>A0AAD7SYD7</accession>
<sequence>MPVPSRGLLAGNGPGAIRDRLRLPATLTLQHGVSSGDRCLSAGAPVPHRTDRASLTTVHPLKPGEKLGLTAPPPPRPLRHNQG</sequence>
<evidence type="ECO:0000256" key="1">
    <source>
        <dbReference type="SAM" id="MobiDB-lite"/>
    </source>
</evidence>
<keyword evidence="3" id="KW-1185">Reference proteome</keyword>
<comment type="caution">
    <text evidence="2">The sequence shown here is derived from an EMBL/GenBank/DDBJ whole genome shotgun (WGS) entry which is preliminary data.</text>
</comment>
<evidence type="ECO:0000313" key="2">
    <source>
        <dbReference type="EMBL" id="KAJ8411020.1"/>
    </source>
</evidence>
<reference evidence="2" key="1">
    <citation type="journal article" date="2023" name="Science">
        <title>Genome structures resolve the early diversification of teleost fishes.</title>
        <authorList>
            <person name="Parey E."/>
            <person name="Louis A."/>
            <person name="Montfort J."/>
            <person name="Bouchez O."/>
            <person name="Roques C."/>
            <person name="Iampietro C."/>
            <person name="Lluch J."/>
            <person name="Castinel A."/>
            <person name="Donnadieu C."/>
            <person name="Desvignes T."/>
            <person name="Floi Bucao C."/>
            <person name="Jouanno E."/>
            <person name="Wen M."/>
            <person name="Mejri S."/>
            <person name="Dirks R."/>
            <person name="Jansen H."/>
            <person name="Henkel C."/>
            <person name="Chen W.J."/>
            <person name="Zahm M."/>
            <person name="Cabau C."/>
            <person name="Klopp C."/>
            <person name="Thompson A.W."/>
            <person name="Robinson-Rechavi M."/>
            <person name="Braasch I."/>
            <person name="Lecointre G."/>
            <person name="Bobe J."/>
            <person name="Postlethwait J.H."/>
            <person name="Berthelot C."/>
            <person name="Roest Crollius H."/>
            <person name="Guiguen Y."/>
        </authorList>
    </citation>
    <scope>NUCLEOTIDE SEQUENCE</scope>
    <source>
        <strain evidence="2">NC1722</strain>
    </source>
</reference>
<gene>
    <name evidence="2" type="ORF">AAFF_G00180550</name>
</gene>
<dbReference type="Proteomes" id="UP001221898">
    <property type="component" value="Unassembled WGS sequence"/>
</dbReference>